<organism evidence="2 3">
    <name type="scientific">Niabella ginsengisoli</name>
    <dbReference type="NCBI Taxonomy" id="522298"/>
    <lineage>
        <taxon>Bacteria</taxon>
        <taxon>Pseudomonadati</taxon>
        <taxon>Bacteroidota</taxon>
        <taxon>Chitinophagia</taxon>
        <taxon>Chitinophagales</taxon>
        <taxon>Chitinophagaceae</taxon>
        <taxon>Niabella</taxon>
    </lineage>
</organism>
<keyword evidence="1" id="KW-0472">Membrane</keyword>
<name>A0ABS9SNP4_9BACT</name>
<comment type="caution">
    <text evidence="2">The sequence shown here is derived from an EMBL/GenBank/DDBJ whole genome shotgun (WGS) entry which is preliminary data.</text>
</comment>
<dbReference type="Proteomes" id="UP001202248">
    <property type="component" value="Unassembled WGS sequence"/>
</dbReference>
<dbReference type="InterPro" id="IPR045764">
    <property type="entry name" value="DUF6132"/>
</dbReference>
<evidence type="ECO:0000256" key="1">
    <source>
        <dbReference type="SAM" id="Phobius"/>
    </source>
</evidence>
<gene>
    <name evidence="2" type="ORF">MKP09_19945</name>
</gene>
<sequence length="68" mass="7245">MIIVGLGIGALVGFLYWKFVGCNSGTCAITSKPLNSSLYGALMGGLLFSLFTKRKKEQNDFSGNHQSG</sequence>
<proteinExistence type="predicted"/>
<keyword evidence="1" id="KW-1133">Transmembrane helix</keyword>
<reference evidence="2 3" key="1">
    <citation type="submission" date="2022-02" db="EMBL/GenBank/DDBJ databases">
        <authorList>
            <person name="Min J."/>
        </authorList>
    </citation>
    <scope>NUCLEOTIDE SEQUENCE [LARGE SCALE GENOMIC DNA]</scope>
    <source>
        <strain evidence="2 3">GR10-1</strain>
    </source>
</reference>
<dbReference type="Pfam" id="PF19628">
    <property type="entry name" value="DUF6132"/>
    <property type="match status" value="1"/>
</dbReference>
<evidence type="ECO:0000313" key="2">
    <source>
        <dbReference type="EMBL" id="MCH5600023.1"/>
    </source>
</evidence>
<dbReference type="RefSeq" id="WP_240832040.1">
    <property type="nucleotide sequence ID" value="NZ_JAKWBL010000004.1"/>
</dbReference>
<accession>A0ABS9SNP4</accession>
<dbReference type="EMBL" id="JAKWBL010000004">
    <property type="protein sequence ID" value="MCH5600023.1"/>
    <property type="molecule type" value="Genomic_DNA"/>
</dbReference>
<keyword evidence="3" id="KW-1185">Reference proteome</keyword>
<keyword evidence="1" id="KW-0812">Transmembrane</keyword>
<feature type="transmembrane region" description="Helical" evidence="1">
    <location>
        <begin position="34"/>
        <end position="52"/>
    </location>
</feature>
<protein>
    <submittedName>
        <fullName evidence="2">DUF6132 family protein</fullName>
    </submittedName>
</protein>
<evidence type="ECO:0000313" key="3">
    <source>
        <dbReference type="Proteomes" id="UP001202248"/>
    </source>
</evidence>